<dbReference type="PRINTS" id="PR00260">
    <property type="entry name" value="CHEMTRNSDUCR"/>
</dbReference>
<name>A0ABT3ZSP5_9BURK</name>
<reference evidence="6" key="1">
    <citation type="submission" date="2022-11" db="EMBL/GenBank/DDBJ databases">
        <title>Robbsia betulipollinis sp. nov., isolated from pollen of birch (Betula pendula).</title>
        <authorList>
            <person name="Shi H."/>
            <person name="Ambika Manirajan B."/>
            <person name="Ratering S."/>
            <person name="Geissler-Plaum R."/>
            <person name="Schnell S."/>
        </authorList>
    </citation>
    <scope>NUCLEOTIDE SEQUENCE</scope>
    <source>
        <strain evidence="6">Bb-Pol-6</strain>
    </source>
</reference>
<dbReference type="Proteomes" id="UP001082899">
    <property type="component" value="Unassembled WGS sequence"/>
</dbReference>
<dbReference type="SMART" id="SM00283">
    <property type="entry name" value="MA"/>
    <property type="match status" value="1"/>
</dbReference>
<dbReference type="EMBL" id="JAPMXC010000010">
    <property type="protein sequence ID" value="MCY0389297.1"/>
    <property type="molecule type" value="Genomic_DNA"/>
</dbReference>
<keyword evidence="3" id="KW-0807">Transducer</keyword>
<feature type="transmembrane region" description="Helical" evidence="4">
    <location>
        <begin position="65"/>
        <end position="85"/>
    </location>
</feature>
<sequence>MNIQLISKFAVVNTEKTILVGRSPISRIQRKCIAMCFLSKGGKPAFPAKTEKFLMFNKMKIASQLQLSFAAVVLVCSMMGAMALWQISVLNVNLSSVVNDANVKLAIAEDLSRQVRIGVDGIQTTLIVSDKAAIDAAVQRAMAAKLRFVQQLDKLRQISEGNADTSRLAKDIADMNASHAAPDFNHFVELAQQGHREEAGAWLVTRAAPAMQALQDTITRFLNAQTRYNVAIGEQSQRNFQQARVLVLGTLLAAVALAVALGFLLTRSIVRQLGAEPHEVRALTQAIAQGDLASRDAHKAAPNSIIAAMYEMQCALRQVVSAVRANAANVASGSREIALGNNDLAARTEEQAASLGQAAASMTKLTETVKQNSDNAKEANALATASADRAVASSEAVRTMAVTMENISGSAVKMSEITGVIEGIAFQTNILALNAAVEAARAGEQGRGFAVVASEVRNLAQRSATAAKEIKDLIGSAVSMVHVGVEQAKDVGTSMTEVESSIKHVTHIIGEIAVASDEQRRGIEQAYQAVHKMDAATQQNAALVEEAAAAAQSLEAQSVQLEDAVKTFSLT</sequence>
<dbReference type="InterPro" id="IPR024478">
    <property type="entry name" value="HlyB_4HB_MCP"/>
</dbReference>
<dbReference type="InterPro" id="IPR004089">
    <property type="entry name" value="MCPsignal_dom"/>
</dbReference>
<dbReference type="PANTHER" id="PTHR43531:SF14">
    <property type="entry name" value="METHYL-ACCEPTING CHEMOTAXIS PROTEIN I-RELATED"/>
    <property type="match status" value="1"/>
</dbReference>
<proteinExistence type="inferred from homology"/>
<evidence type="ECO:0000313" key="6">
    <source>
        <dbReference type="EMBL" id="MCY0389297.1"/>
    </source>
</evidence>
<gene>
    <name evidence="6" type="ORF">OVY01_19300</name>
</gene>
<keyword evidence="4" id="KW-0472">Membrane</keyword>
<evidence type="ECO:0000256" key="3">
    <source>
        <dbReference type="PROSITE-ProRule" id="PRU00284"/>
    </source>
</evidence>
<feature type="transmembrane region" description="Helical" evidence="4">
    <location>
        <begin position="245"/>
        <end position="265"/>
    </location>
</feature>
<dbReference type="InterPro" id="IPR004090">
    <property type="entry name" value="Chemotax_Me-accpt_rcpt"/>
</dbReference>
<dbReference type="PANTHER" id="PTHR43531">
    <property type="entry name" value="PROTEIN ICFG"/>
    <property type="match status" value="1"/>
</dbReference>
<accession>A0ABT3ZSP5</accession>
<dbReference type="Pfam" id="PF00015">
    <property type="entry name" value="MCPsignal"/>
    <property type="match status" value="1"/>
</dbReference>
<dbReference type="PROSITE" id="PS50111">
    <property type="entry name" value="CHEMOTAXIS_TRANSDUC_2"/>
    <property type="match status" value="1"/>
</dbReference>
<keyword evidence="4" id="KW-0812">Transmembrane</keyword>
<protein>
    <submittedName>
        <fullName evidence="6">Methyl-accepting chemotaxis protein</fullName>
    </submittedName>
</protein>
<evidence type="ECO:0000256" key="2">
    <source>
        <dbReference type="ARBA" id="ARBA00029447"/>
    </source>
</evidence>
<evidence type="ECO:0000256" key="1">
    <source>
        <dbReference type="ARBA" id="ARBA00022481"/>
    </source>
</evidence>
<dbReference type="Pfam" id="PF12729">
    <property type="entry name" value="4HB_MCP_1"/>
    <property type="match status" value="1"/>
</dbReference>
<organism evidence="6 7">
    <name type="scientific">Robbsia betulipollinis</name>
    <dbReference type="NCBI Taxonomy" id="2981849"/>
    <lineage>
        <taxon>Bacteria</taxon>
        <taxon>Pseudomonadati</taxon>
        <taxon>Pseudomonadota</taxon>
        <taxon>Betaproteobacteria</taxon>
        <taxon>Burkholderiales</taxon>
        <taxon>Burkholderiaceae</taxon>
        <taxon>Robbsia</taxon>
    </lineage>
</organism>
<comment type="similarity">
    <text evidence="2">Belongs to the methyl-accepting chemotaxis (MCP) protein family.</text>
</comment>
<dbReference type="SUPFAM" id="SSF58104">
    <property type="entry name" value="Methyl-accepting chemotaxis protein (MCP) signaling domain"/>
    <property type="match status" value="1"/>
</dbReference>
<keyword evidence="4" id="KW-1133">Transmembrane helix</keyword>
<keyword evidence="1" id="KW-0488">Methylation</keyword>
<evidence type="ECO:0000259" key="5">
    <source>
        <dbReference type="PROSITE" id="PS50111"/>
    </source>
</evidence>
<dbReference type="InterPro" id="IPR051310">
    <property type="entry name" value="MCP_chemotaxis"/>
</dbReference>
<dbReference type="Gene3D" id="1.10.287.950">
    <property type="entry name" value="Methyl-accepting chemotaxis protein"/>
    <property type="match status" value="1"/>
</dbReference>
<evidence type="ECO:0000313" key="7">
    <source>
        <dbReference type="Proteomes" id="UP001082899"/>
    </source>
</evidence>
<feature type="domain" description="Methyl-accepting transducer" evidence="5">
    <location>
        <begin position="326"/>
        <end position="555"/>
    </location>
</feature>
<dbReference type="RefSeq" id="WP_267849198.1">
    <property type="nucleotide sequence ID" value="NZ_JAPMXC010000010.1"/>
</dbReference>
<comment type="caution">
    <text evidence="6">The sequence shown here is derived from an EMBL/GenBank/DDBJ whole genome shotgun (WGS) entry which is preliminary data.</text>
</comment>
<keyword evidence="7" id="KW-1185">Reference proteome</keyword>
<evidence type="ECO:0000256" key="4">
    <source>
        <dbReference type="SAM" id="Phobius"/>
    </source>
</evidence>